<dbReference type="EMBL" id="JACHJS010000001">
    <property type="protein sequence ID" value="MBB4966306.1"/>
    <property type="molecule type" value="Genomic_DNA"/>
</dbReference>
<sequence>MIVHGAPDDEELAALTVALLALPRAEEPDETPAASAPLWTARPYRAPGAWN</sequence>
<organism evidence="1 2">
    <name type="scientific">Saccharothrix violaceirubra</name>
    <dbReference type="NCBI Taxonomy" id="413306"/>
    <lineage>
        <taxon>Bacteria</taxon>
        <taxon>Bacillati</taxon>
        <taxon>Actinomycetota</taxon>
        <taxon>Actinomycetes</taxon>
        <taxon>Pseudonocardiales</taxon>
        <taxon>Pseudonocardiaceae</taxon>
        <taxon>Saccharothrix</taxon>
    </lineage>
</organism>
<dbReference type="Proteomes" id="UP000542674">
    <property type="component" value="Unassembled WGS sequence"/>
</dbReference>
<protein>
    <recommendedName>
        <fullName evidence="3">Acyl-CoA carboxylase epsilon subunit-like protein</fullName>
    </recommendedName>
</protein>
<dbReference type="AlphaFoldDB" id="A0A7W7T4D5"/>
<evidence type="ECO:0008006" key="3">
    <source>
        <dbReference type="Google" id="ProtNLM"/>
    </source>
</evidence>
<dbReference type="RefSeq" id="WP_184670225.1">
    <property type="nucleotide sequence ID" value="NZ_BAABAI010000026.1"/>
</dbReference>
<dbReference type="GO" id="GO:0004658">
    <property type="term" value="F:propionyl-CoA carboxylase activity"/>
    <property type="evidence" value="ECO:0007669"/>
    <property type="project" value="InterPro"/>
</dbReference>
<dbReference type="GO" id="GO:0003989">
    <property type="term" value="F:acetyl-CoA carboxylase activity"/>
    <property type="evidence" value="ECO:0007669"/>
    <property type="project" value="InterPro"/>
</dbReference>
<dbReference type="Pfam" id="PF13822">
    <property type="entry name" value="ACC_epsilon"/>
    <property type="match status" value="1"/>
</dbReference>
<keyword evidence="2" id="KW-1185">Reference proteome</keyword>
<dbReference type="InterPro" id="IPR032716">
    <property type="entry name" value="ACC_epsilon"/>
</dbReference>
<reference evidence="1 2" key="1">
    <citation type="submission" date="2020-08" db="EMBL/GenBank/DDBJ databases">
        <title>Sequencing the genomes of 1000 actinobacteria strains.</title>
        <authorList>
            <person name="Klenk H.-P."/>
        </authorList>
    </citation>
    <scope>NUCLEOTIDE SEQUENCE [LARGE SCALE GENOMIC DNA]</scope>
    <source>
        <strain evidence="1 2">DSM 45084</strain>
    </source>
</reference>
<evidence type="ECO:0000313" key="2">
    <source>
        <dbReference type="Proteomes" id="UP000542674"/>
    </source>
</evidence>
<comment type="caution">
    <text evidence="1">The sequence shown here is derived from an EMBL/GenBank/DDBJ whole genome shotgun (WGS) entry which is preliminary data.</text>
</comment>
<accession>A0A7W7T4D5</accession>
<evidence type="ECO:0000313" key="1">
    <source>
        <dbReference type="EMBL" id="MBB4966306.1"/>
    </source>
</evidence>
<name>A0A7W7T4D5_9PSEU</name>
<proteinExistence type="predicted"/>
<gene>
    <name evidence="1" type="ORF">F4559_003665</name>
</gene>